<proteinExistence type="predicted"/>
<reference evidence="2 3" key="2">
    <citation type="submission" date="2018-11" db="EMBL/GenBank/DDBJ databases">
        <authorList>
            <consortium name="Pathogen Informatics"/>
        </authorList>
    </citation>
    <scope>NUCLEOTIDE SEQUENCE [LARGE SCALE GENOMIC DNA]</scope>
</reference>
<name>A0A183V7W1_TOXCA</name>
<protein>
    <submittedName>
        <fullName evidence="4">Shematrin-like protein 1</fullName>
    </submittedName>
</protein>
<reference evidence="4" key="1">
    <citation type="submission" date="2016-06" db="UniProtKB">
        <authorList>
            <consortium name="WormBaseParasite"/>
        </authorList>
    </citation>
    <scope>IDENTIFICATION</scope>
</reference>
<keyword evidence="3" id="KW-1185">Reference proteome</keyword>
<organism evidence="3 4">
    <name type="scientific">Toxocara canis</name>
    <name type="common">Canine roundworm</name>
    <dbReference type="NCBI Taxonomy" id="6265"/>
    <lineage>
        <taxon>Eukaryota</taxon>
        <taxon>Metazoa</taxon>
        <taxon>Ecdysozoa</taxon>
        <taxon>Nematoda</taxon>
        <taxon>Chromadorea</taxon>
        <taxon>Rhabditida</taxon>
        <taxon>Spirurina</taxon>
        <taxon>Ascaridomorpha</taxon>
        <taxon>Ascaridoidea</taxon>
        <taxon>Toxocaridae</taxon>
        <taxon>Toxocara</taxon>
    </lineage>
</organism>
<evidence type="ECO:0000313" key="2">
    <source>
        <dbReference type="EMBL" id="VDM48152.1"/>
    </source>
</evidence>
<sequence length="151" mass="16619">MSCPNRIGLLVALIVSAHSAPQYPLGGATSLYPYTYGGGYYGSSYPYTGQYGGYYGLSANYLNPYGISRYYNPYNYGLYGSSPYARGGVGGSYGIYPYGGGYYGAYSYPYRSTFCNNYRSYSPCSCYNSYWGNNCYGGYYRGKRNASNAGR</sequence>
<evidence type="ECO:0000313" key="3">
    <source>
        <dbReference type="Proteomes" id="UP000050794"/>
    </source>
</evidence>
<feature type="chain" id="PRO_5044553657" evidence="1">
    <location>
        <begin position="20"/>
        <end position="151"/>
    </location>
</feature>
<gene>
    <name evidence="2" type="ORF">TCNE_LOCUS16831</name>
</gene>
<dbReference type="EMBL" id="UYWY01023929">
    <property type="protein sequence ID" value="VDM48152.1"/>
    <property type="molecule type" value="Genomic_DNA"/>
</dbReference>
<feature type="signal peptide" evidence="1">
    <location>
        <begin position="1"/>
        <end position="19"/>
    </location>
</feature>
<evidence type="ECO:0000313" key="4">
    <source>
        <dbReference type="WBParaSite" id="TCNE_0001683201-mRNA-1"/>
    </source>
</evidence>
<accession>A0A183V7W1</accession>
<dbReference type="AlphaFoldDB" id="A0A183V7W1"/>
<keyword evidence="1" id="KW-0732">Signal</keyword>
<dbReference type="WBParaSite" id="TCNE_0001683201-mRNA-1">
    <property type="protein sequence ID" value="TCNE_0001683201-mRNA-1"/>
    <property type="gene ID" value="TCNE_0001683201"/>
</dbReference>
<dbReference type="Proteomes" id="UP000050794">
    <property type="component" value="Unassembled WGS sequence"/>
</dbReference>
<evidence type="ECO:0000256" key="1">
    <source>
        <dbReference type="SAM" id="SignalP"/>
    </source>
</evidence>